<evidence type="ECO:0000256" key="9">
    <source>
        <dbReference type="ARBA" id="ARBA00023136"/>
    </source>
</evidence>
<dbReference type="PROSITE" id="PS00086">
    <property type="entry name" value="CYTOCHROME_P450"/>
    <property type="match status" value="1"/>
</dbReference>
<evidence type="ECO:0000313" key="12">
    <source>
        <dbReference type="Ensembl" id="ENSXETP00000111248"/>
    </source>
</evidence>
<proteinExistence type="inferred from homology"/>
<evidence type="ECO:0000256" key="2">
    <source>
        <dbReference type="ARBA" id="ARBA00004370"/>
    </source>
</evidence>
<evidence type="ECO:0000256" key="3">
    <source>
        <dbReference type="ARBA" id="ARBA00010617"/>
    </source>
</evidence>
<dbReference type="SUPFAM" id="SSF48264">
    <property type="entry name" value="Cytochrome P450"/>
    <property type="match status" value="1"/>
</dbReference>
<feature type="binding site" description="axial binding residue" evidence="10">
    <location>
        <position position="454"/>
    </location>
    <ligand>
        <name>heme</name>
        <dbReference type="ChEBI" id="CHEBI:30413"/>
    </ligand>
    <ligandPart>
        <name>Fe</name>
        <dbReference type="ChEBI" id="CHEBI:18248"/>
    </ligandPart>
</feature>
<comment type="similarity">
    <text evidence="3 11">Belongs to the cytochrome P450 family.</text>
</comment>
<dbReference type="GO" id="GO:0016705">
    <property type="term" value="F:oxidoreductase activity, acting on paired donors, with incorporation or reduction of molecular oxygen"/>
    <property type="evidence" value="ECO:0007669"/>
    <property type="project" value="InterPro"/>
</dbReference>
<organism evidence="12">
    <name type="scientific">Xenopus tropicalis</name>
    <name type="common">Western clawed frog</name>
    <name type="synonym">Silurana tropicalis</name>
    <dbReference type="NCBI Taxonomy" id="8364"/>
    <lineage>
        <taxon>Eukaryota</taxon>
        <taxon>Metazoa</taxon>
        <taxon>Chordata</taxon>
        <taxon>Craniata</taxon>
        <taxon>Vertebrata</taxon>
        <taxon>Euteleostomi</taxon>
        <taxon>Amphibia</taxon>
        <taxon>Batrachia</taxon>
        <taxon>Anura</taxon>
        <taxon>Pipoidea</taxon>
        <taxon>Pipidae</taxon>
        <taxon>Xenopodinae</taxon>
        <taxon>Xenopus</taxon>
        <taxon>Silurana</taxon>
    </lineage>
</organism>
<dbReference type="InterPro" id="IPR036396">
    <property type="entry name" value="Cyt_P450_sf"/>
</dbReference>
<dbReference type="Gene3D" id="1.10.630.10">
    <property type="entry name" value="Cytochrome P450"/>
    <property type="match status" value="1"/>
</dbReference>
<evidence type="ECO:0000256" key="1">
    <source>
        <dbReference type="ARBA" id="ARBA00001971"/>
    </source>
</evidence>
<dbReference type="InterPro" id="IPR017972">
    <property type="entry name" value="Cyt_P450_CS"/>
</dbReference>
<dbReference type="Pfam" id="PF00067">
    <property type="entry name" value="p450"/>
    <property type="match status" value="1"/>
</dbReference>
<comment type="cofactor">
    <cofactor evidence="1 10">
        <name>heme</name>
        <dbReference type="ChEBI" id="CHEBI:30413"/>
    </cofactor>
</comment>
<comment type="subcellular location">
    <subcellularLocation>
        <location evidence="2">Membrane</location>
    </subcellularLocation>
</comment>
<dbReference type="InterPro" id="IPR050182">
    <property type="entry name" value="Cytochrome_P450_fam2"/>
</dbReference>
<keyword evidence="9" id="KW-0472">Membrane</keyword>
<dbReference type="GeneTree" id="ENSGT00940000163497"/>
<evidence type="ECO:0000256" key="8">
    <source>
        <dbReference type="ARBA" id="ARBA00023033"/>
    </source>
</evidence>
<dbReference type="FunFam" id="1.10.630.10:FF:000004">
    <property type="entry name" value="cytochrome P450 2D15 isoform X1"/>
    <property type="match status" value="1"/>
</dbReference>
<keyword evidence="7 10" id="KW-0408">Iron</keyword>
<gene>
    <name evidence="12" type="primary">XB5815362 [provisional:cyp2j6]</name>
</gene>
<evidence type="ECO:0000256" key="4">
    <source>
        <dbReference type="ARBA" id="ARBA00022617"/>
    </source>
</evidence>
<dbReference type="GO" id="GO:0016020">
    <property type="term" value="C:membrane"/>
    <property type="evidence" value="ECO:0007669"/>
    <property type="project" value="UniProtKB-SubCell"/>
</dbReference>
<evidence type="ECO:0000256" key="10">
    <source>
        <dbReference type="PIRSR" id="PIRSR602401-1"/>
    </source>
</evidence>
<dbReference type="PRINTS" id="PR00463">
    <property type="entry name" value="EP450I"/>
</dbReference>
<evidence type="ECO:0000256" key="11">
    <source>
        <dbReference type="RuleBase" id="RU000461"/>
    </source>
</evidence>
<keyword evidence="5 10" id="KW-0479">Metal-binding</keyword>
<dbReference type="GO" id="GO:0005506">
    <property type="term" value="F:iron ion binding"/>
    <property type="evidence" value="ECO:0007669"/>
    <property type="project" value="InterPro"/>
</dbReference>
<reference evidence="12" key="1">
    <citation type="journal article" date="2010" name="Science">
        <title>The genome of the Western clawed frog Xenopus tropicalis.</title>
        <authorList>
            <person name="Hellsten U."/>
            <person name="Harland R.M."/>
            <person name="Gilchrist M.J."/>
            <person name="Hendrix D."/>
            <person name="Jurka J."/>
            <person name="Kapitonov V."/>
            <person name="Ovcharenko I."/>
            <person name="Putnam N.H."/>
            <person name="Shu S."/>
            <person name="Taher L."/>
            <person name="Blitz I.L."/>
            <person name="Blumberg B."/>
            <person name="Dichmann D.S."/>
            <person name="Dubchak I."/>
            <person name="Amaya E."/>
            <person name="Detter J.C."/>
            <person name="Fletcher R."/>
            <person name="Gerhard D.S."/>
            <person name="Goodstein D."/>
            <person name="Graves T."/>
            <person name="Grigoriev I.V."/>
            <person name="Grimwood J."/>
            <person name="Kawashima T."/>
            <person name="Lindquist E."/>
            <person name="Lucas S.M."/>
            <person name="Mead P.E."/>
            <person name="Mitros T."/>
            <person name="Ogino H."/>
            <person name="Ohta Y."/>
            <person name="Poliakov A.V."/>
            <person name="Pollet N."/>
            <person name="Robert J."/>
            <person name="Salamov A."/>
            <person name="Sater A.K."/>
            <person name="Schmutz J."/>
            <person name="Terry A."/>
            <person name="Vize P.D."/>
            <person name="Warren W.C."/>
            <person name="Wells D."/>
            <person name="Wills A."/>
            <person name="Wilson R.K."/>
            <person name="Zimmerman L.B."/>
            <person name="Zorn A.M."/>
            <person name="Grainger R."/>
            <person name="Grammer T."/>
            <person name="Khokha M.K."/>
            <person name="Richardson P.M."/>
            <person name="Rokhsar D.S."/>
        </authorList>
    </citation>
    <scope>NUCLEOTIDE SEQUENCE [LARGE SCALE GENOMIC DNA]</scope>
    <source>
        <strain evidence="12">Nigerian</strain>
    </source>
</reference>
<reference evidence="12" key="2">
    <citation type="submission" date="2021-03" db="UniProtKB">
        <authorList>
            <consortium name="Ensembl"/>
        </authorList>
    </citation>
    <scope>IDENTIFICATION</scope>
</reference>
<dbReference type="AlphaFoldDB" id="A0A803JTB9"/>
<keyword evidence="8 11" id="KW-0503">Monooxygenase</keyword>
<dbReference type="PANTHER" id="PTHR24300">
    <property type="entry name" value="CYTOCHROME P450 508A4-RELATED"/>
    <property type="match status" value="1"/>
</dbReference>
<dbReference type="InterPro" id="IPR002401">
    <property type="entry name" value="Cyt_P450_E_grp-I"/>
</dbReference>
<dbReference type="GO" id="GO:0004497">
    <property type="term" value="F:monooxygenase activity"/>
    <property type="evidence" value="ECO:0007669"/>
    <property type="project" value="UniProtKB-KW"/>
</dbReference>
<evidence type="ECO:0000256" key="7">
    <source>
        <dbReference type="ARBA" id="ARBA00023004"/>
    </source>
</evidence>
<keyword evidence="6 11" id="KW-0560">Oxidoreductase</keyword>
<dbReference type="Xenbase" id="XB-GENE-5815363">
    <property type="gene designation" value="XB5815362 [provisional:cyp2j6]"/>
</dbReference>
<keyword evidence="4 10" id="KW-0349">Heme</keyword>
<dbReference type="InParanoid" id="A0A803JTB9"/>
<dbReference type="GO" id="GO:0020037">
    <property type="term" value="F:heme binding"/>
    <property type="evidence" value="ECO:0007669"/>
    <property type="project" value="InterPro"/>
</dbReference>
<dbReference type="Ensembl" id="ENSXETT00000119486">
    <property type="protein sequence ID" value="ENSXETP00000111248"/>
    <property type="gene ID" value="ENSXETG00000001660"/>
</dbReference>
<evidence type="ECO:0000256" key="5">
    <source>
        <dbReference type="ARBA" id="ARBA00022723"/>
    </source>
</evidence>
<accession>A0A803JTB9</accession>
<evidence type="ECO:0000256" key="6">
    <source>
        <dbReference type="ARBA" id="ARBA00023002"/>
    </source>
</evidence>
<protein>
    <submittedName>
        <fullName evidence="12">Provisional ortholog of cytochrome P450, family 2, subfamily j, polypeptide 6</fullName>
    </submittedName>
</protein>
<dbReference type="Bgee" id="ENSXETG00000001660">
    <property type="expression patterns" value="Expressed in liver and 2 other cell types or tissues"/>
</dbReference>
<sequence length="508" mass="57720">MRCCDLPKSPEVSFPLKDTWSFQQILLALLVCVITIKYIKMKWAAKNLPPGPTPLPLLGNLWALRFKLHPKTLRKMAKSYGDIYTLWLGHTPLVVLSGCKSVRNGLITHSEELSGRPVDGFMTALTNERGIGTTNGHTWKQQRRFGLMTLRNLGLGKRGLESRIQEEAQCLVESLAAKNGEPINPSDLIVLAVANVISAVVFGHRFSIEDPTFQEMVKCNSSLVSGLGTAWGRMYDAFPWLMRYVPGPHQKSFAAIDYLAAFIKKEIKLHEINSSKDDPQDMIDYYLTQIEKTKHELDTTFDEENMIQVVIDLFIAGTETTAISLQWALLYMVAFPEIQKKVQKELDTVLDGSPLAYYEDRKKLPFTNAVIHEVQRYGNIASVGIPRSCIRKVTVNGYQLNKNTIVLPNLDSVLHDQRQWETPYKFNPNHFLDKNGDFCTNEAFLPFSAGHRVCLGEQLARFELFIFFTTILRRFSIELPKGVTEVNTDYVFKMTLQPHPYEICAIPR</sequence>
<dbReference type="InterPro" id="IPR001128">
    <property type="entry name" value="Cyt_P450"/>
</dbReference>
<dbReference type="PANTHER" id="PTHR24300:SF368">
    <property type="entry name" value="CYTOCHROME P450, FAMILY 2, SUBFAMILY AB, POLYPEPTIDE 1"/>
    <property type="match status" value="1"/>
</dbReference>
<name>A0A803JTB9_XENTR</name>
<dbReference type="PRINTS" id="PR00385">
    <property type="entry name" value="P450"/>
</dbReference>